<reference evidence="2 3" key="1">
    <citation type="submission" date="2017-06" db="EMBL/GenBank/DDBJ databases">
        <title>Ant-infecting Ophiocordyceps genomes reveal a high diversity of potential behavioral manipulation genes and a possible major role for enterotoxins.</title>
        <authorList>
            <person name="De Bekker C."/>
            <person name="Evans H.C."/>
            <person name="Brachmann A."/>
            <person name="Hughes D.P."/>
        </authorList>
    </citation>
    <scope>NUCLEOTIDE SEQUENCE [LARGE SCALE GENOMIC DNA]</scope>
    <source>
        <strain evidence="2 3">1348a</strain>
    </source>
</reference>
<dbReference type="Pfam" id="PF00388">
    <property type="entry name" value="PI-PLC-X"/>
    <property type="match status" value="1"/>
</dbReference>
<dbReference type="PANTHER" id="PTHR13593:SF113">
    <property type="entry name" value="SI:DKEY-266F7.9"/>
    <property type="match status" value="1"/>
</dbReference>
<dbReference type="Proteomes" id="UP000224854">
    <property type="component" value="Unassembled WGS sequence"/>
</dbReference>
<dbReference type="EMBL" id="NJEU01000595">
    <property type="protein sequence ID" value="PHH72304.1"/>
    <property type="molecule type" value="Genomic_DNA"/>
</dbReference>
<dbReference type="Gene3D" id="3.20.20.190">
    <property type="entry name" value="Phosphatidylinositol (PI) phosphodiesterase"/>
    <property type="match status" value="1"/>
</dbReference>
<name>A0A2C5YZ28_9HYPO</name>
<dbReference type="PANTHER" id="PTHR13593">
    <property type="match status" value="1"/>
</dbReference>
<dbReference type="GO" id="GO:0006629">
    <property type="term" value="P:lipid metabolic process"/>
    <property type="evidence" value="ECO:0007669"/>
    <property type="project" value="InterPro"/>
</dbReference>
<comment type="caution">
    <text evidence="2">The sequence shown here is derived from an EMBL/GenBank/DDBJ whole genome shotgun (WGS) entry which is preliminary data.</text>
</comment>
<dbReference type="InterPro" id="IPR017946">
    <property type="entry name" value="PLC-like_Pdiesterase_TIM-brl"/>
</dbReference>
<dbReference type="SUPFAM" id="SSF51695">
    <property type="entry name" value="PLC-like phosphodiesterases"/>
    <property type="match status" value="1"/>
</dbReference>
<dbReference type="AlphaFoldDB" id="A0A2C5YZ28"/>
<dbReference type="PROSITE" id="PS50007">
    <property type="entry name" value="PIPLC_X_DOMAIN"/>
    <property type="match status" value="1"/>
</dbReference>
<protein>
    <recommendedName>
        <fullName evidence="1">Phosphatidylinositol-specific phospholipase C X domain-containing protein</fullName>
    </recommendedName>
</protein>
<keyword evidence="3" id="KW-1185">Reference proteome</keyword>
<evidence type="ECO:0000313" key="3">
    <source>
        <dbReference type="Proteomes" id="UP000224854"/>
    </source>
</evidence>
<dbReference type="SMART" id="SM00148">
    <property type="entry name" value="PLCXc"/>
    <property type="match status" value="1"/>
</dbReference>
<accession>A0A2C5YZ28</accession>
<dbReference type="CDD" id="cd08586">
    <property type="entry name" value="PI-PLCc_BcPLC_like"/>
    <property type="match status" value="1"/>
</dbReference>
<dbReference type="InterPro" id="IPR000909">
    <property type="entry name" value="PLipase_C_PInositol-sp_X_dom"/>
</dbReference>
<evidence type="ECO:0000313" key="2">
    <source>
        <dbReference type="EMBL" id="PHH72304.1"/>
    </source>
</evidence>
<feature type="domain" description="Phosphatidylinositol-specific phospholipase C X" evidence="1">
    <location>
        <begin position="175"/>
        <end position="321"/>
    </location>
</feature>
<dbReference type="GO" id="GO:0008081">
    <property type="term" value="F:phosphoric diester hydrolase activity"/>
    <property type="evidence" value="ECO:0007669"/>
    <property type="project" value="InterPro"/>
</dbReference>
<gene>
    <name evidence="2" type="ORF">CDD82_6044</name>
</gene>
<evidence type="ECO:0000259" key="1">
    <source>
        <dbReference type="SMART" id="SM00148"/>
    </source>
</evidence>
<dbReference type="OrthoDB" id="1046782at2759"/>
<proteinExistence type="predicted"/>
<dbReference type="InterPro" id="IPR051057">
    <property type="entry name" value="PI-PLC_domain"/>
</dbReference>
<sequence>MSARTLTIRNLTGRELQLVEVERLDGQESCCSRLLCCCCGGGDDDEKHHGAAIPLAVEPFHARDTGVRAVTTHRHGQVLRLTLAIAASQHGHWRHYQTDMPCLSPKMARDTGSSPASTRTAVMTRVDAGLHGHGGGETDETDLMAIFVASPSAGGPLLAVLASPPLDGWMRLVRDEWPLTMLSIPGTHNSPACHHALPSVRCQAVGVAAQLGHGVRFLDVRVSASPGSDRLSLVHGAFPVSLRGSKRLHSLLDDVYRFLDAHASETVVLSLKREGLGKASDGEMAKTVQRVHVDKRPDKWWTDPAIPTLGQARGRIVLVRRFAIDDDMRQACHHGRGWAIDAQAWPDNCQDGEGGGGCFRIQDYYEVARSHNIQTKIDFSRGQLERAAAQRFALSDTPGHEPAPPPPFFLNFLTASNFFNATCWPERVAAKVNPAVLGYLCTSHGHQGKGPAALDVGSAGTGIVVTDWVGHDGNWNLMHCIVGMNARLQHGAKA</sequence>
<organism evidence="2 3">
    <name type="scientific">Ophiocordyceps australis</name>
    <dbReference type="NCBI Taxonomy" id="1399860"/>
    <lineage>
        <taxon>Eukaryota</taxon>
        <taxon>Fungi</taxon>
        <taxon>Dikarya</taxon>
        <taxon>Ascomycota</taxon>
        <taxon>Pezizomycotina</taxon>
        <taxon>Sordariomycetes</taxon>
        <taxon>Hypocreomycetidae</taxon>
        <taxon>Hypocreales</taxon>
        <taxon>Ophiocordycipitaceae</taxon>
        <taxon>Ophiocordyceps</taxon>
    </lineage>
</organism>